<keyword evidence="2" id="KW-1185">Reference proteome</keyword>
<sequence length="116" mass="12814">MFLSIIRPASRFAVTNLAPRVVGGTSTSVRFFGLGDELKKKESVEEARYVREQEQKFLENKKAEKAAAAHEQELVVFEEVVAPAMVECQEVLKVSGDSVSDAGLEALAKWKLGMKK</sequence>
<organism evidence="1 2">
    <name type="scientific">Seminavis robusta</name>
    <dbReference type="NCBI Taxonomy" id="568900"/>
    <lineage>
        <taxon>Eukaryota</taxon>
        <taxon>Sar</taxon>
        <taxon>Stramenopiles</taxon>
        <taxon>Ochrophyta</taxon>
        <taxon>Bacillariophyta</taxon>
        <taxon>Bacillariophyceae</taxon>
        <taxon>Bacillariophycidae</taxon>
        <taxon>Naviculales</taxon>
        <taxon>Naviculaceae</taxon>
        <taxon>Seminavis</taxon>
    </lineage>
</organism>
<protein>
    <submittedName>
        <fullName evidence="1">Uncharacterized protein</fullName>
    </submittedName>
</protein>
<evidence type="ECO:0000313" key="1">
    <source>
        <dbReference type="EMBL" id="CAB9525420.1"/>
    </source>
</evidence>
<name>A0A9N8ES41_9STRA</name>
<proteinExistence type="predicted"/>
<evidence type="ECO:0000313" key="2">
    <source>
        <dbReference type="Proteomes" id="UP001153069"/>
    </source>
</evidence>
<dbReference type="AlphaFoldDB" id="A0A9N8ES41"/>
<accession>A0A9N8ES41</accession>
<gene>
    <name evidence="1" type="ORF">SEMRO_1673_G290280.1</name>
</gene>
<dbReference type="EMBL" id="CAICTM010001671">
    <property type="protein sequence ID" value="CAB9525420.1"/>
    <property type="molecule type" value="Genomic_DNA"/>
</dbReference>
<dbReference type="Proteomes" id="UP001153069">
    <property type="component" value="Unassembled WGS sequence"/>
</dbReference>
<dbReference type="OrthoDB" id="44397at2759"/>
<reference evidence="1" key="1">
    <citation type="submission" date="2020-06" db="EMBL/GenBank/DDBJ databases">
        <authorList>
            <consortium name="Plant Systems Biology data submission"/>
        </authorList>
    </citation>
    <scope>NUCLEOTIDE SEQUENCE</scope>
    <source>
        <strain evidence="1">D6</strain>
    </source>
</reference>
<comment type="caution">
    <text evidence="1">The sequence shown here is derived from an EMBL/GenBank/DDBJ whole genome shotgun (WGS) entry which is preliminary data.</text>
</comment>